<reference evidence="1 2" key="1">
    <citation type="submission" date="2019-03" db="EMBL/GenBank/DDBJ databases">
        <title>Genomic Encyclopedia of Type Strains, Phase IV (KMG-IV): sequencing the most valuable type-strain genomes for metagenomic binning, comparative biology and taxonomic classification.</title>
        <authorList>
            <person name="Goeker M."/>
        </authorList>
    </citation>
    <scope>NUCLEOTIDE SEQUENCE [LARGE SCALE GENOMIC DNA]</scope>
    <source>
        <strain evidence="1 2">DSM 24984</strain>
    </source>
</reference>
<name>A0A4R1KE63_9BACT</name>
<keyword evidence="2" id="KW-1185">Reference proteome</keyword>
<comment type="caution">
    <text evidence="1">The sequence shown here is derived from an EMBL/GenBank/DDBJ whole genome shotgun (WGS) entry which is preliminary data.</text>
</comment>
<dbReference type="Proteomes" id="UP000294614">
    <property type="component" value="Unassembled WGS sequence"/>
</dbReference>
<accession>A0A4R1KE63</accession>
<evidence type="ECO:0000313" key="1">
    <source>
        <dbReference type="EMBL" id="TCK61549.1"/>
    </source>
</evidence>
<proteinExistence type="predicted"/>
<dbReference type="AlphaFoldDB" id="A0A4R1KE63"/>
<dbReference type="EMBL" id="SMGG01000003">
    <property type="protein sequence ID" value="TCK61549.1"/>
    <property type="molecule type" value="Genomic_DNA"/>
</dbReference>
<evidence type="ECO:0000313" key="2">
    <source>
        <dbReference type="Proteomes" id="UP000294614"/>
    </source>
</evidence>
<gene>
    <name evidence="1" type="ORF">C8D98_0050</name>
</gene>
<dbReference type="RefSeq" id="WP_132870933.1">
    <property type="nucleotide sequence ID" value="NZ_SMGG01000003.1"/>
</dbReference>
<protein>
    <submittedName>
        <fullName evidence="1">Uncharacterized protein</fullName>
    </submittedName>
</protein>
<sequence>MTEFFSDQEKGKKELITENISNNLYNTLLELHESYKNNLSFSFSMLCSDGDGVVCGFDENKFIRRIQSIIPDLSFSLIKTNAFNKPESVDEKLNYAIIDFLQFIYDNIKDYEVINYHYYMKHHHIKEIVTEDAKNKFREEVNQLFERNGVVFYLDQNGSIKRKLQTGMQNLINKIDISKTETELKKHLLEACSQIISPKTDDRKYALRDLWDAFERIKTIINPSDKKDSANQLVDRIVKIDNLNKYIIENEFKQLTEIGNQYHIRHAELTQIDVNDIHTIDYLFFRMMALINIALKVI</sequence>
<dbReference type="OrthoDB" id="5106738at2"/>
<organism evidence="1 2">
    <name type="scientific">Seleniivibrio woodruffii</name>
    <dbReference type="NCBI Taxonomy" id="1078050"/>
    <lineage>
        <taxon>Bacteria</taxon>
        <taxon>Pseudomonadati</taxon>
        <taxon>Deferribacterota</taxon>
        <taxon>Deferribacteres</taxon>
        <taxon>Deferribacterales</taxon>
        <taxon>Geovibrionaceae</taxon>
        <taxon>Seleniivibrio</taxon>
    </lineage>
</organism>